<dbReference type="Proteomes" id="UP001221413">
    <property type="component" value="Unassembled WGS sequence"/>
</dbReference>
<accession>A0AAD6IQE3</accession>
<evidence type="ECO:0000313" key="1">
    <source>
        <dbReference type="EMBL" id="KAJ6256544.1"/>
    </source>
</evidence>
<dbReference type="AlphaFoldDB" id="A0AAD6IQE3"/>
<proteinExistence type="predicted"/>
<gene>
    <name evidence="1" type="ORF">Dda_8406</name>
</gene>
<organism evidence="1 2">
    <name type="scientific">Drechslerella dactyloides</name>
    <name type="common">Nematode-trapping fungus</name>
    <name type="synonym">Arthrobotrys dactyloides</name>
    <dbReference type="NCBI Taxonomy" id="74499"/>
    <lineage>
        <taxon>Eukaryota</taxon>
        <taxon>Fungi</taxon>
        <taxon>Dikarya</taxon>
        <taxon>Ascomycota</taxon>
        <taxon>Pezizomycotina</taxon>
        <taxon>Orbiliomycetes</taxon>
        <taxon>Orbiliales</taxon>
        <taxon>Orbiliaceae</taxon>
        <taxon>Drechslerella</taxon>
    </lineage>
</organism>
<evidence type="ECO:0000313" key="2">
    <source>
        <dbReference type="Proteomes" id="UP001221413"/>
    </source>
</evidence>
<keyword evidence="2" id="KW-1185">Reference proteome</keyword>
<protein>
    <submittedName>
        <fullName evidence="1">Uncharacterized protein</fullName>
    </submittedName>
</protein>
<comment type="caution">
    <text evidence="1">The sequence shown here is derived from an EMBL/GenBank/DDBJ whole genome shotgun (WGS) entry which is preliminary data.</text>
</comment>
<dbReference type="EMBL" id="JAQGDS010000012">
    <property type="protein sequence ID" value="KAJ6256544.1"/>
    <property type="molecule type" value="Genomic_DNA"/>
</dbReference>
<reference evidence="1" key="1">
    <citation type="submission" date="2023-01" db="EMBL/GenBank/DDBJ databases">
        <title>The chitinases involved in constricting ring structure development in the nematode-trapping fungus Drechslerella dactyloides.</title>
        <authorList>
            <person name="Wang R."/>
            <person name="Zhang L."/>
            <person name="Tang P."/>
            <person name="Li S."/>
            <person name="Liang L."/>
        </authorList>
    </citation>
    <scope>NUCLEOTIDE SEQUENCE</scope>
    <source>
        <strain evidence="1">YMF1.00031</strain>
    </source>
</reference>
<sequence length="103" mass="10762">MHVLTCGNVSAQVAPCVELTDHKQSGYSMLDISQWNPYNGQPGNGNLQSLKLQSWLTVEPLATPDVGSGGANLSAMVHGQDNISIASLVGEFLAPQRLASGNG</sequence>
<name>A0AAD6IQE3_DREDA</name>